<proteinExistence type="predicted"/>
<feature type="region of interest" description="Disordered" evidence="1">
    <location>
        <begin position="178"/>
        <end position="205"/>
    </location>
</feature>
<dbReference type="Proteomes" id="UP001500443">
    <property type="component" value="Unassembled WGS sequence"/>
</dbReference>
<evidence type="ECO:0000256" key="2">
    <source>
        <dbReference type="SAM" id="Phobius"/>
    </source>
</evidence>
<reference evidence="3 4" key="1">
    <citation type="journal article" date="2019" name="Int. J. Syst. Evol. Microbiol.">
        <title>The Global Catalogue of Microorganisms (GCM) 10K type strain sequencing project: providing services to taxonomists for standard genome sequencing and annotation.</title>
        <authorList>
            <consortium name="The Broad Institute Genomics Platform"/>
            <consortium name="The Broad Institute Genome Sequencing Center for Infectious Disease"/>
            <person name="Wu L."/>
            <person name="Ma J."/>
        </authorList>
    </citation>
    <scope>NUCLEOTIDE SEQUENCE [LARGE SCALE GENOMIC DNA]</scope>
    <source>
        <strain evidence="3 4">JCM 15481</strain>
    </source>
</reference>
<keyword evidence="2" id="KW-0472">Membrane</keyword>
<protein>
    <recommendedName>
        <fullName evidence="5">Restriction endonuclease</fullName>
    </recommendedName>
</protein>
<sequence length="259" mass="28582">MGVRARLGVMGVSAVWPLRRSPEGTRRSWRQREVLQVILRGEYGPRWWEVAPAFAGVVVGVGLPLFVVGWLWVWVGWWAALLAAGLFAYGARAVVLRRREVAARKRRRAAWERARFTLDEVDAADDRGFRRIVGRLLVRDGWSAKGVLVNDQGAVHLVGNDGDGRRMGCAFERGITAAGQDGPRSAAPLRPVSAAPDDDGPEETEAPAPLLLIVSSGAFARERVVWAARNNVRLVDRDQLARWAAGESLRELLDLNHAD</sequence>
<name>A0ABN2XGY0_9ACTN</name>
<evidence type="ECO:0000313" key="4">
    <source>
        <dbReference type="Proteomes" id="UP001500443"/>
    </source>
</evidence>
<feature type="transmembrane region" description="Helical" evidence="2">
    <location>
        <begin position="50"/>
        <end position="71"/>
    </location>
</feature>
<feature type="transmembrane region" description="Helical" evidence="2">
    <location>
        <begin position="77"/>
        <end position="96"/>
    </location>
</feature>
<evidence type="ECO:0000256" key="1">
    <source>
        <dbReference type="SAM" id="MobiDB-lite"/>
    </source>
</evidence>
<comment type="caution">
    <text evidence="3">The sequence shown here is derived from an EMBL/GenBank/DDBJ whole genome shotgun (WGS) entry which is preliminary data.</text>
</comment>
<keyword evidence="4" id="KW-1185">Reference proteome</keyword>
<gene>
    <name evidence="3" type="ORF">GCM10009802_08460</name>
</gene>
<accession>A0ABN2XGY0</accession>
<dbReference type="EMBL" id="BAAAPF010000010">
    <property type="protein sequence ID" value="GAA2111013.1"/>
    <property type="molecule type" value="Genomic_DNA"/>
</dbReference>
<feature type="compositionally biased region" description="Acidic residues" evidence="1">
    <location>
        <begin position="196"/>
        <end position="205"/>
    </location>
</feature>
<keyword evidence="2" id="KW-0812">Transmembrane</keyword>
<keyword evidence="2" id="KW-1133">Transmembrane helix</keyword>
<evidence type="ECO:0008006" key="5">
    <source>
        <dbReference type="Google" id="ProtNLM"/>
    </source>
</evidence>
<organism evidence="3 4">
    <name type="scientific">Streptomyces synnematoformans</name>
    <dbReference type="NCBI Taxonomy" id="415721"/>
    <lineage>
        <taxon>Bacteria</taxon>
        <taxon>Bacillati</taxon>
        <taxon>Actinomycetota</taxon>
        <taxon>Actinomycetes</taxon>
        <taxon>Kitasatosporales</taxon>
        <taxon>Streptomycetaceae</taxon>
        <taxon>Streptomyces</taxon>
    </lineage>
</organism>
<evidence type="ECO:0000313" key="3">
    <source>
        <dbReference type="EMBL" id="GAA2111013.1"/>
    </source>
</evidence>